<keyword evidence="2" id="KW-0446">Lipid-binding</keyword>
<evidence type="ECO:0000256" key="2">
    <source>
        <dbReference type="PIRNR" id="PIRNR036893"/>
    </source>
</evidence>
<dbReference type="CDD" id="cd19438">
    <property type="entry name" value="lipocalin_Blc-like"/>
    <property type="match status" value="1"/>
</dbReference>
<keyword evidence="2" id="KW-0472">Membrane</keyword>
<dbReference type="SUPFAM" id="SSF50814">
    <property type="entry name" value="Lipocalins"/>
    <property type="match status" value="1"/>
</dbReference>
<gene>
    <name evidence="4" type="ORF">LO55_806</name>
</gene>
<comment type="subunit">
    <text evidence="2">Homodimer.</text>
</comment>
<dbReference type="Proteomes" id="UP000180246">
    <property type="component" value="Unassembled WGS sequence"/>
</dbReference>
<evidence type="ECO:0000313" key="4">
    <source>
        <dbReference type="EMBL" id="OIJ40456.1"/>
    </source>
</evidence>
<comment type="caution">
    <text evidence="4">The sequence shown here is derived from an EMBL/GenBank/DDBJ whole genome shotgun (WGS) entry which is preliminary data.</text>
</comment>
<dbReference type="InterPro" id="IPR000566">
    <property type="entry name" value="Lipocln_cytosolic_FA-bd_dom"/>
</dbReference>
<sequence>MNAKPSFFASCAALVLSALCAVPALAADSARPLQPIESLVVPRYMGVWYEIAKLPNDFQKKCVGDTTATYTLGEDGRVQVVNRCRTAEGKFDVADGVARQLGGATSPKLKVRFAPAILSFIPMVWGDYWVIDLDEKYQLSAVSEPKREYLWILSRTPQVEPADYDALLTRLTAQGLDVSRLVRTPQTQLQQPGQ</sequence>
<dbReference type="GO" id="GO:0009279">
    <property type="term" value="C:cell outer membrane"/>
    <property type="evidence" value="ECO:0007669"/>
    <property type="project" value="UniProtKB-SubCell"/>
</dbReference>
<feature type="domain" description="Lipocalin/cytosolic fatty-acid binding" evidence="3">
    <location>
        <begin position="41"/>
        <end position="186"/>
    </location>
</feature>
<keyword evidence="2" id="KW-0998">Cell outer membrane</keyword>
<comment type="similarity">
    <text evidence="1 2">Belongs to the calycin superfamily. Lipocalin family.</text>
</comment>
<proteinExistence type="inferred from homology"/>
<dbReference type="InterPro" id="IPR047202">
    <property type="entry name" value="Lipocalin_Blc-like_dom"/>
</dbReference>
<comment type="function">
    <text evidence="2">Involved in the storage or transport of lipids necessary for membrane maintenance under stressful conditions. Displays a binding preference for lysophospholipids.</text>
</comment>
<evidence type="ECO:0000256" key="1">
    <source>
        <dbReference type="ARBA" id="ARBA00006889"/>
    </source>
</evidence>
<dbReference type="GO" id="GO:0006950">
    <property type="term" value="P:response to stress"/>
    <property type="evidence" value="ECO:0007669"/>
    <property type="project" value="UniProtKB-ARBA"/>
</dbReference>
<comment type="subcellular location">
    <subcellularLocation>
        <location evidence="2">Cell outer membrane</location>
    </subcellularLocation>
</comment>
<dbReference type="Gene3D" id="2.40.128.20">
    <property type="match status" value="1"/>
</dbReference>
<dbReference type="PRINTS" id="PR01171">
    <property type="entry name" value="BCTLIPOCALIN"/>
</dbReference>
<feature type="signal peptide" evidence="2">
    <location>
        <begin position="1"/>
        <end position="26"/>
    </location>
</feature>
<dbReference type="EMBL" id="JRYB01000001">
    <property type="protein sequence ID" value="OIJ40456.1"/>
    <property type="molecule type" value="Genomic_DNA"/>
</dbReference>
<organism evidence="4 5">
    <name type="scientific">Massilia timonae</name>
    <dbReference type="NCBI Taxonomy" id="47229"/>
    <lineage>
        <taxon>Bacteria</taxon>
        <taxon>Pseudomonadati</taxon>
        <taxon>Pseudomonadota</taxon>
        <taxon>Betaproteobacteria</taxon>
        <taxon>Burkholderiales</taxon>
        <taxon>Oxalobacteraceae</taxon>
        <taxon>Telluria group</taxon>
        <taxon>Massilia</taxon>
    </lineage>
</organism>
<dbReference type="GO" id="GO:0008289">
    <property type="term" value="F:lipid binding"/>
    <property type="evidence" value="ECO:0007669"/>
    <property type="project" value="UniProtKB-UniRule"/>
</dbReference>
<protein>
    <recommendedName>
        <fullName evidence="2">Outer membrane lipoprotein Blc</fullName>
    </recommendedName>
</protein>
<dbReference type="InterPro" id="IPR002446">
    <property type="entry name" value="Lipocalin_bac"/>
</dbReference>
<dbReference type="RefSeq" id="WP_005671502.1">
    <property type="nucleotide sequence ID" value="NZ_CAUQYF010000031.1"/>
</dbReference>
<dbReference type="InterPro" id="IPR022271">
    <property type="entry name" value="Lipocalin_ApoD"/>
</dbReference>
<evidence type="ECO:0000313" key="5">
    <source>
        <dbReference type="Proteomes" id="UP000180246"/>
    </source>
</evidence>
<dbReference type="Pfam" id="PF08212">
    <property type="entry name" value="Lipocalin_2"/>
    <property type="match status" value="1"/>
</dbReference>
<dbReference type="InterPro" id="IPR012674">
    <property type="entry name" value="Calycin"/>
</dbReference>
<dbReference type="AlphaFoldDB" id="A0A1S2N5U7"/>
<keyword evidence="2" id="KW-0732">Signal</keyword>
<name>A0A1S2N5U7_9BURK</name>
<accession>A0A1S2N5U7</accession>
<dbReference type="PANTHER" id="PTHR10612:SF34">
    <property type="entry name" value="APOLIPOPROTEIN D"/>
    <property type="match status" value="1"/>
</dbReference>
<feature type="chain" id="PRO_5013434673" description="Outer membrane lipoprotein Blc" evidence="2">
    <location>
        <begin position="27"/>
        <end position="194"/>
    </location>
</feature>
<dbReference type="PANTHER" id="PTHR10612">
    <property type="entry name" value="APOLIPOPROTEIN D"/>
    <property type="match status" value="1"/>
</dbReference>
<keyword evidence="2" id="KW-0449">Lipoprotein</keyword>
<dbReference type="PIRSF" id="PIRSF036893">
    <property type="entry name" value="Lipocalin_ApoD"/>
    <property type="match status" value="1"/>
</dbReference>
<reference evidence="4 5" key="1">
    <citation type="submission" date="2014-10" db="EMBL/GenBank/DDBJ databases">
        <authorList>
            <person name="Seo M.-J."/>
            <person name="Seok Y.J."/>
            <person name="Cha I.-T."/>
        </authorList>
    </citation>
    <scope>NUCLEOTIDE SEQUENCE [LARGE SCALE GENOMIC DNA]</scope>
    <source>
        <strain evidence="4 5">NEU</strain>
    </source>
</reference>
<evidence type="ECO:0000259" key="3">
    <source>
        <dbReference type="Pfam" id="PF08212"/>
    </source>
</evidence>